<protein>
    <recommendedName>
        <fullName evidence="6">Fimbrial adhesin EcpD</fullName>
    </recommendedName>
</protein>
<evidence type="ECO:0000256" key="1">
    <source>
        <dbReference type="SAM" id="SignalP"/>
    </source>
</evidence>
<evidence type="ECO:0000313" key="4">
    <source>
        <dbReference type="Proteomes" id="UP000229713"/>
    </source>
</evidence>
<proteinExistence type="predicted"/>
<sequence>MKAKWFPLVSLFIVALCAVRAEAAVTKTTWADAAAVQFVFVENNSDDNFFATPGGVLDPRMTGASRWTGLKYTGSGTIYQQSLGYIDNGYNTGLNANWKFDMWLENSPVSNPLSGLRCINWYAGCDMATSLILPQVTDANGFYGVTVTSGGQKWMHGMMSDAFYQYLQQMPVGGSMSMTINACQTSVSYDASSGARCKDQASGAWYVRKVTHTKAANLKLINTHSLTEVFINSDGIPTLGEGSSNCRAQTIGTRSGLSCKMVNYALQHNGLSNTSIHIFPAINNTSLTSAVNIYDMQFSLDGNSWKPVSSNAYYYTFNEMKSSDSVYIFFSSNFFKQMVALGISDINTKDLFNFRFQNTTSPESGWYEFSTSNSLIIKPRDFSISIISDEYSSSPSREGYVGAGQPSLDFGYIVTTSGKTAADEVLIKVTGPSQSIAGRSYCLFSSADGVTKVPFPGLLTFTTQTGTTKNYDAGCDDSWRDMTDALWLTTPWTDASGDIGVMNKTTVKFSIPMNDSISLRTVDDDGWFGEVSASGEIHVQATWRNIN</sequence>
<dbReference type="Proteomes" id="UP000229713">
    <property type="component" value="Unassembled WGS sequence"/>
</dbReference>
<reference evidence="3 5" key="2">
    <citation type="submission" date="2024-02" db="EMBL/GenBank/DDBJ databases">
        <title>Tn5403 promotes plasmid rearrangements and degradation of the Klebsiella pneumoniae carbapenemase (KPC) transposon Tn4401.</title>
        <authorList>
            <person name="Sheppard A.E."/>
            <person name="Barry K.E."/>
            <person name="Parikh H.I."/>
            <person name="Vegesana K."/>
            <person name="Sebra R."/>
            <person name="George S."/>
            <person name="Sanderson N.D."/>
            <person name="Stoesser N."/>
            <person name="Eyre D.W."/>
            <person name="Crook D.W."/>
            <person name="Walker A.S."/>
            <person name="Mathers A.J."/>
        </authorList>
    </citation>
    <scope>NUCLEOTIDE SEQUENCE [LARGE SCALE GENOMIC DNA]</scope>
    <source>
        <strain evidence="3 5">CAV1921</strain>
    </source>
</reference>
<dbReference type="PaxDb" id="1286170-RORB6_17175"/>
<dbReference type="RefSeq" id="WP_004856507.1">
    <property type="nucleotide sequence ID" value="NZ_ABDFAB020000004.1"/>
</dbReference>
<keyword evidence="1" id="KW-0732">Signal</keyword>
<organism evidence="2 4">
    <name type="scientific">Raoultella ornithinolytica</name>
    <name type="common">Klebsiella ornithinolytica</name>
    <dbReference type="NCBI Taxonomy" id="54291"/>
    <lineage>
        <taxon>Bacteria</taxon>
        <taxon>Pseudomonadati</taxon>
        <taxon>Pseudomonadota</taxon>
        <taxon>Gammaproteobacteria</taxon>
        <taxon>Enterobacterales</taxon>
        <taxon>Enterobacteriaceae</taxon>
        <taxon>Klebsiella/Raoultella group</taxon>
        <taxon>Raoultella</taxon>
    </lineage>
</organism>
<evidence type="ECO:0008006" key="6">
    <source>
        <dbReference type="Google" id="ProtNLM"/>
    </source>
</evidence>
<keyword evidence="5" id="KW-1185">Reference proteome</keyword>
<dbReference type="EMBL" id="CP145163">
    <property type="protein sequence ID" value="WWC11508.1"/>
    <property type="molecule type" value="Genomic_DNA"/>
</dbReference>
<name>A0A1Y6GV18_RAOOR</name>
<evidence type="ECO:0000313" key="3">
    <source>
        <dbReference type="EMBL" id="WWC11508.1"/>
    </source>
</evidence>
<evidence type="ECO:0000313" key="5">
    <source>
        <dbReference type="Proteomes" id="UP001350972"/>
    </source>
</evidence>
<dbReference type="EMBL" id="NKYI01000004">
    <property type="protein sequence ID" value="PIK96622.1"/>
    <property type="molecule type" value="Genomic_DNA"/>
</dbReference>
<dbReference type="GeneID" id="93756415"/>
<dbReference type="eggNOG" id="ENOG502Z8ZC">
    <property type="taxonomic scope" value="Bacteria"/>
</dbReference>
<dbReference type="STRING" id="54291.TE10_03890"/>
<dbReference type="Proteomes" id="UP001350972">
    <property type="component" value="Chromosome"/>
</dbReference>
<feature type="signal peptide" evidence="1">
    <location>
        <begin position="1"/>
        <end position="23"/>
    </location>
</feature>
<reference evidence="2 4" key="1">
    <citation type="submission" date="2017-07" db="EMBL/GenBank/DDBJ databases">
        <title>Raoultella ornithinolytica strain HH3 draft genome.</title>
        <authorList>
            <person name="Duceppe M.-O."/>
            <person name="Huang H."/>
            <person name="Phipps-Todd B."/>
        </authorList>
    </citation>
    <scope>NUCLEOTIDE SEQUENCE [LARGE SCALE GENOMIC DNA]</scope>
    <source>
        <strain evidence="2 4">HH3</strain>
    </source>
</reference>
<dbReference type="AlphaFoldDB" id="A0A1Y6GV18"/>
<accession>A0A1Y6GV18</accession>
<feature type="chain" id="PRO_5015073253" description="Fimbrial adhesin EcpD" evidence="1">
    <location>
        <begin position="24"/>
        <end position="547"/>
    </location>
</feature>
<evidence type="ECO:0000313" key="2">
    <source>
        <dbReference type="EMBL" id="PIK96622.1"/>
    </source>
</evidence>
<gene>
    <name evidence="2" type="ORF">CFY86_00985</name>
    <name evidence="3" type="ORF">LM286_25010</name>
</gene>